<feature type="transmembrane region" description="Helical" evidence="8">
    <location>
        <begin position="41"/>
        <end position="63"/>
    </location>
</feature>
<keyword evidence="4 8" id="KW-0812">Transmembrane</keyword>
<dbReference type="EMBL" id="PHIG01000037">
    <property type="protein sequence ID" value="PJK29025.1"/>
    <property type="molecule type" value="Genomic_DNA"/>
</dbReference>
<keyword evidence="6 8" id="KW-0472">Membrane</keyword>
<evidence type="ECO:0000256" key="7">
    <source>
        <dbReference type="ARBA" id="ARBA00023169"/>
    </source>
</evidence>
<feature type="transmembrane region" description="Helical" evidence="8">
    <location>
        <begin position="280"/>
        <end position="300"/>
    </location>
</feature>
<dbReference type="GO" id="GO:0016020">
    <property type="term" value="C:membrane"/>
    <property type="evidence" value="ECO:0007669"/>
    <property type="project" value="UniProtKB-SubCell"/>
</dbReference>
<evidence type="ECO:0000313" key="11">
    <source>
        <dbReference type="Proteomes" id="UP000229498"/>
    </source>
</evidence>
<dbReference type="GO" id="GO:0016780">
    <property type="term" value="F:phosphotransferase activity, for other substituted phosphate groups"/>
    <property type="evidence" value="ECO:0007669"/>
    <property type="project" value="TreeGrafter"/>
</dbReference>
<dbReference type="Pfam" id="PF02397">
    <property type="entry name" value="Bac_transf"/>
    <property type="match status" value="1"/>
</dbReference>
<dbReference type="InterPro" id="IPR003362">
    <property type="entry name" value="Bact_transf"/>
</dbReference>
<dbReference type="Pfam" id="PF13727">
    <property type="entry name" value="CoA_binding_3"/>
    <property type="match status" value="1"/>
</dbReference>
<evidence type="ECO:0000256" key="6">
    <source>
        <dbReference type="ARBA" id="ARBA00023136"/>
    </source>
</evidence>
<dbReference type="GO" id="GO:0000271">
    <property type="term" value="P:polysaccharide biosynthetic process"/>
    <property type="evidence" value="ECO:0007669"/>
    <property type="project" value="UniProtKB-KW"/>
</dbReference>
<evidence type="ECO:0000256" key="5">
    <source>
        <dbReference type="ARBA" id="ARBA00022989"/>
    </source>
</evidence>
<comment type="subcellular location">
    <subcellularLocation>
        <location evidence="1">Membrane</location>
        <topology evidence="1">Multi-pass membrane protein</topology>
    </subcellularLocation>
</comment>
<dbReference type="AlphaFoldDB" id="A0A2M9FZZ7"/>
<proteinExistence type="inferred from homology"/>
<sequence length="465" mass="51639">MIASSPPVLIGIARIGDLLIVLIAGWLAYVLRHDTLTMPVAYVAAIGVALALTANAFQVAGLYRFGVVETVGGQLGRIIGGWTAVSLLLLAIGFFSKTSADYSRIWVGIWLGLGFVAIVVFRLGMARRIESWKQSGVMQRNAVVVGAGAQAERLLRYVAEQKSELGVEIVAVFTVRPNAGRRDVLGTPVRGDLNDLLLFLRGNQVQEVMVALPWDDEEQIAEVLTRLREAPVDVTLAPEPLGYRLMERRVRHLGGLPMTVVQEPPLSGWNYVVKGLEDRILSALIIAAISPLLALIALAVRLDSPGPAIFRQQRYGFNNNVFTVFKFRTMRTDMGDARGGAQATRGDPRITRLGAFLRRTSLDELPQLFNVLRGEMSLVGPRPHAVAHNEEYAQLIDQYLGRHKVKPGITGWAQIHGLRGETDTPEKMERRVQYDLYYIDNWSLWLDIRILIRTIFVGFVHKNAY</sequence>
<evidence type="ECO:0000256" key="3">
    <source>
        <dbReference type="ARBA" id="ARBA00022679"/>
    </source>
</evidence>
<evidence type="ECO:0000256" key="8">
    <source>
        <dbReference type="SAM" id="Phobius"/>
    </source>
</evidence>
<feature type="transmembrane region" description="Helical" evidence="8">
    <location>
        <begin position="75"/>
        <end position="95"/>
    </location>
</feature>
<keyword evidence="7" id="KW-0270">Exopolysaccharide synthesis</keyword>
<dbReference type="Proteomes" id="UP000229498">
    <property type="component" value="Unassembled WGS sequence"/>
</dbReference>
<keyword evidence="3 10" id="KW-0808">Transferase</keyword>
<dbReference type="NCBIfam" id="TIGR03025">
    <property type="entry name" value="EPS_sugtrans"/>
    <property type="match status" value="1"/>
</dbReference>
<dbReference type="InterPro" id="IPR017473">
    <property type="entry name" value="Undecaprenyl-P_gluc_Ptfrase"/>
</dbReference>
<dbReference type="InterPro" id="IPR017475">
    <property type="entry name" value="EPS_sugar_tfrase"/>
</dbReference>
<dbReference type="NCBIfam" id="TIGR03023">
    <property type="entry name" value="WcaJ_sugtrans"/>
    <property type="match status" value="1"/>
</dbReference>
<feature type="transmembrane region" description="Helical" evidence="8">
    <location>
        <begin position="107"/>
        <end position="125"/>
    </location>
</feature>
<dbReference type="PANTHER" id="PTHR30576:SF0">
    <property type="entry name" value="UNDECAPRENYL-PHOSPHATE N-ACETYLGALACTOSAMINYL 1-PHOSPHATE TRANSFERASE-RELATED"/>
    <property type="match status" value="1"/>
</dbReference>
<protein>
    <submittedName>
        <fullName evidence="10">Undecaprenyl-phosphate glucose phosphotransferase</fullName>
    </submittedName>
</protein>
<organism evidence="10 11">
    <name type="scientific">Minwuia thermotolerans</name>
    <dbReference type="NCBI Taxonomy" id="2056226"/>
    <lineage>
        <taxon>Bacteria</taxon>
        <taxon>Pseudomonadati</taxon>
        <taxon>Pseudomonadota</taxon>
        <taxon>Alphaproteobacteria</taxon>
        <taxon>Minwuiales</taxon>
        <taxon>Minwuiaceae</taxon>
        <taxon>Minwuia</taxon>
    </lineage>
</organism>
<dbReference type="Gene3D" id="3.40.50.720">
    <property type="entry name" value="NAD(P)-binding Rossmann-like Domain"/>
    <property type="match status" value="1"/>
</dbReference>
<dbReference type="InterPro" id="IPR036291">
    <property type="entry name" value="NAD(P)-bd_dom_sf"/>
</dbReference>
<keyword evidence="11" id="KW-1185">Reference proteome</keyword>
<comment type="caution">
    <text evidence="10">The sequence shown here is derived from an EMBL/GenBank/DDBJ whole genome shotgun (WGS) entry which is preliminary data.</text>
</comment>
<comment type="similarity">
    <text evidence="2">Belongs to the bacterial sugar transferase family.</text>
</comment>
<evidence type="ECO:0000256" key="1">
    <source>
        <dbReference type="ARBA" id="ARBA00004141"/>
    </source>
</evidence>
<dbReference type="SUPFAM" id="SSF51735">
    <property type="entry name" value="NAD(P)-binding Rossmann-fold domains"/>
    <property type="match status" value="1"/>
</dbReference>
<accession>A0A2M9FZZ7</accession>
<evidence type="ECO:0000256" key="4">
    <source>
        <dbReference type="ARBA" id="ARBA00022692"/>
    </source>
</evidence>
<evidence type="ECO:0000313" key="10">
    <source>
        <dbReference type="EMBL" id="PJK29025.1"/>
    </source>
</evidence>
<feature type="transmembrane region" description="Helical" evidence="8">
    <location>
        <begin position="7"/>
        <end position="29"/>
    </location>
</feature>
<gene>
    <name evidence="10" type="ORF">CVT23_13980</name>
</gene>
<reference evidence="10 11" key="1">
    <citation type="submission" date="2017-11" db="EMBL/GenBank/DDBJ databases">
        <title>Draft genome sequence of Rhizobiales bacterium SY3-13.</title>
        <authorList>
            <person name="Sun C."/>
        </authorList>
    </citation>
    <scope>NUCLEOTIDE SEQUENCE [LARGE SCALE GENOMIC DNA]</scope>
    <source>
        <strain evidence="10 11">SY3-13</strain>
    </source>
</reference>
<feature type="domain" description="Bacterial sugar transferase" evidence="9">
    <location>
        <begin position="275"/>
        <end position="458"/>
    </location>
</feature>
<keyword evidence="5 8" id="KW-1133">Transmembrane helix</keyword>
<name>A0A2M9FZZ7_9PROT</name>
<evidence type="ECO:0000259" key="9">
    <source>
        <dbReference type="Pfam" id="PF02397"/>
    </source>
</evidence>
<dbReference type="PANTHER" id="PTHR30576">
    <property type="entry name" value="COLANIC BIOSYNTHESIS UDP-GLUCOSE LIPID CARRIER TRANSFERASE"/>
    <property type="match status" value="1"/>
</dbReference>
<evidence type="ECO:0000256" key="2">
    <source>
        <dbReference type="ARBA" id="ARBA00006464"/>
    </source>
</evidence>